<dbReference type="InterPro" id="IPR011009">
    <property type="entry name" value="Kinase-like_dom_sf"/>
</dbReference>
<evidence type="ECO:0000313" key="18">
    <source>
        <dbReference type="WBParaSite" id="SMUV_0001024601-mRNA-1"/>
    </source>
</evidence>
<evidence type="ECO:0000256" key="6">
    <source>
        <dbReference type="ARBA" id="ARBA00022741"/>
    </source>
</evidence>
<dbReference type="GO" id="GO:0005694">
    <property type="term" value="C:chromosome"/>
    <property type="evidence" value="ECO:0007669"/>
    <property type="project" value="TreeGrafter"/>
</dbReference>
<evidence type="ECO:0000313" key="17">
    <source>
        <dbReference type="Proteomes" id="UP000046393"/>
    </source>
</evidence>
<comment type="similarity">
    <text evidence="2">Belongs to the PI3/PI4-kinase family. ATM subfamily.</text>
</comment>
<keyword evidence="13" id="KW-0812">Transmembrane</keyword>
<dbReference type="Gene3D" id="3.30.1010.10">
    <property type="entry name" value="Phosphatidylinositol 3-kinase Catalytic Subunit, Chain A, domain 4"/>
    <property type="match status" value="1"/>
</dbReference>
<dbReference type="GO" id="GO:0000077">
    <property type="term" value="P:DNA damage checkpoint signaling"/>
    <property type="evidence" value="ECO:0007669"/>
    <property type="project" value="TreeGrafter"/>
</dbReference>
<keyword evidence="7" id="KW-0227">DNA damage</keyword>
<dbReference type="Pfam" id="PF00454">
    <property type="entry name" value="PI3_PI4_kinase"/>
    <property type="match status" value="1"/>
</dbReference>
<keyword evidence="11" id="KW-0539">Nucleus</keyword>
<evidence type="ECO:0000259" key="16">
    <source>
        <dbReference type="PROSITE" id="PS51190"/>
    </source>
</evidence>
<comment type="subcellular location">
    <subcellularLocation>
        <location evidence="1">Nucleus</location>
    </subcellularLocation>
</comment>
<keyword evidence="17" id="KW-1185">Reference proteome</keyword>
<organism evidence="17 18">
    <name type="scientific">Syphacia muris</name>
    <dbReference type="NCBI Taxonomy" id="451379"/>
    <lineage>
        <taxon>Eukaryota</taxon>
        <taxon>Metazoa</taxon>
        <taxon>Ecdysozoa</taxon>
        <taxon>Nematoda</taxon>
        <taxon>Chromadorea</taxon>
        <taxon>Rhabditida</taxon>
        <taxon>Spirurina</taxon>
        <taxon>Oxyuridomorpha</taxon>
        <taxon>Oxyuroidea</taxon>
        <taxon>Oxyuridae</taxon>
        <taxon>Syphacia</taxon>
    </lineage>
</organism>
<evidence type="ECO:0000256" key="1">
    <source>
        <dbReference type="ARBA" id="ARBA00004123"/>
    </source>
</evidence>
<keyword evidence="10" id="KW-0234">DNA repair</keyword>
<keyword evidence="6" id="KW-0547">Nucleotide-binding</keyword>
<dbReference type="PROSITE" id="PS50290">
    <property type="entry name" value="PI3_4_KINASE_3"/>
    <property type="match status" value="1"/>
</dbReference>
<dbReference type="InterPro" id="IPR003151">
    <property type="entry name" value="PIK-rel_kinase_FAT"/>
</dbReference>
<dbReference type="GO" id="GO:0005524">
    <property type="term" value="F:ATP binding"/>
    <property type="evidence" value="ECO:0007669"/>
    <property type="project" value="UniProtKB-KW"/>
</dbReference>
<evidence type="ECO:0000256" key="3">
    <source>
        <dbReference type="ARBA" id="ARBA00012513"/>
    </source>
</evidence>
<reference evidence="18" key="1">
    <citation type="submission" date="2017-02" db="UniProtKB">
        <authorList>
            <consortium name="WormBaseParasite"/>
        </authorList>
    </citation>
    <scope>IDENTIFICATION</scope>
</reference>
<dbReference type="InterPro" id="IPR003152">
    <property type="entry name" value="FATC_dom"/>
</dbReference>
<dbReference type="InterPro" id="IPR036940">
    <property type="entry name" value="PI3/4_kinase_cat_sf"/>
</dbReference>
<evidence type="ECO:0000256" key="9">
    <source>
        <dbReference type="ARBA" id="ARBA00022840"/>
    </source>
</evidence>
<dbReference type="PROSITE" id="PS51189">
    <property type="entry name" value="FAT"/>
    <property type="match status" value="1"/>
</dbReference>
<dbReference type="SUPFAM" id="SSF56112">
    <property type="entry name" value="Protein kinase-like (PK-like)"/>
    <property type="match status" value="1"/>
</dbReference>
<keyword evidence="9" id="KW-0067">ATP-binding</keyword>
<dbReference type="InterPro" id="IPR014009">
    <property type="entry name" value="PIK_FAT"/>
</dbReference>
<dbReference type="InterPro" id="IPR016024">
    <property type="entry name" value="ARM-type_fold"/>
</dbReference>
<dbReference type="WBParaSite" id="SMUV_0001024601-mRNA-1">
    <property type="protein sequence ID" value="SMUV_0001024601-mRNA-1"/>
    <property type="gene ID" value="SMUV_0001024601"/>
</dbReference>
<keyword evidence="13" id="KW-0472">Membrane</keyword>
<dbReference type="CDD" id="cd00892">
    <property type="entry name" value="PIKKc_ATR"/>
    <property type="match status" value="1"/>
</dbReference>
<evidence type="ECO:0000256" key="12">
    <source>
        <dbReference type="ARBA" id="ARBA00024420"/>
    </source>
</evidence>
<dbReference type="Proteomes" id="UP000046393">
    <property type="component" value="Unplaced"/>
</dbReference>
<dbReference type="PROSITE" id="PS00916">
    <property type="entry name" value="PI3_4_KINASE_2"/>
    <property type="match status" value="1"/>
</dbReference>
<feature type="domain" description="PI3K/PI4K catalytic" evidence="14">
    <location>
        <begin position="1972"/>
        <end position="2302"/>
    </location>
</feature>
<sequence>MAGSENEVYMLCKVIAYEYRDEVRLKAAHGQDLTHLKDLPQLFLNYFTRYSSSFSSDIIIWTVARFLSLLSCPAVYDKLGGLYRQQLLSMMKFLDENSKKFFFEQIVLSLFETMIESRSLVIKINDSNGSTPREVRCRLGSIVLFDVTIPLSGTFEKRAPLQLCLLDLIQHGCFELSWLGAVLLNKTWLLLIRMGLICDMAVKSKVFLVIQRLLTLDLCNTTYAELLLSLFISSERQLLSEVSDAELVCLQESLNTCEQTFGRNLRKFENFQMFKGLTVSRCLEWLNELFTYFQNHSCYEARIVHLIADHCSVLARAKNVTPTQFLFLEKTGERVSAFVCWIFDNDITICNEELGDLFSFMLNVDACLKRVDLQNKIISLGSLAKDRGKNISVLKAVRRQHIITSALKNTCNGVSVLSHVIPQSQELMQILNFALNESSDTEEVVLSLIKLISTLVDCCETDQPTWLAFLSFPWLVEPIDISRHKASIPLLTEIRKLAKNDAFAQSLTVEMKMNTIAALSKMQFGSEWRRILFTHALDSGSVSLQRTALENFPYFVASIDTYAYKYLLDKILFIAKDSVRLNEDSGLCATAFKAVANSICTLDTKVTLKADEICAICSQKSNTQQKMFVDLKNFFTLLENGFVHPDKDIRLACCAALQASLKHVRFHSSNQIEEFIQKSLILMRDVDEDVRLEYEWCLIQIVQMQWDNLPKVIGARLSELENIGSRNVQLQYTVICAEYATDEYLSSMCFLRLILQALTPDASEEAIITCESLIKANIAGSLDIKLTTDLNVIFNVLAHLFGYVNSTTGTISIRSLLRDICTEFIPFMILTSESLTQSVKEILYRIMEIRKMTSELLITECFASLLVHLLDKNITTLRLAFRFIEEFTNGSCNWRDLMVRKVYDCTVCLLQNLSVSEERCMQQLKALYGVVHGDETNFSLTALVEERYLGILLRFRPSFSDDRYYLKRNMLVSSLCKMMRIIKKEGTSLLDNTAQKTLAVLRAATQLGEVSIAAFLTFVETLSDETLVELLPRILVSITPLLKYEKTSAVLRFIFENKGLQLAANENFERISTVMWNNPKISINAFLQGNNEYIRPIRVLYACVSLLEEGCEEVCELVLHKILQVLNSSTLHYGNIGNTDDLGGILIPSLFRTIRKCNNVECRNLACLILGRLSAIDPGRIGLSVTETGHVDRRSQALVFVDSGTKFFVELLEKAAIAFAGIMDATTQEECSYSIQMTLRELLGRNRKECEDIWKSLSKTCAKELALFRKTNFTQLTRFTLPSFNSAIIDSAEVADCMSWMSNWYMFGAKKIRDYSLKVLFEALHGLVKADAVFARFLLPHVILEALIEDNTVLISQFENEMKAVLKKALLNDGWPKLCAHVVFSVLDSLERFIICRRQRHIPLDKLEATWRLKKWSDLDKLVVEYPKMSTWGATSASLLCCLKHRDINSFNNKITIARSRLVDALTAMTIEGSDTYTQAYKYITRLHILSEMEDAKDSLNLFNEEPVNYAQLASVLKSWQERSALVMQCTSSLEPIYAVRRGLLRLCNNDAVKNPICDYLLQSCRMSRLAGHLQIAWTFLVEAKALNVNHFDVAMEEARFLFEKGNQSEAVSILSKLLKERFADKLVQMQSLIGNKKLLLTPSLKESLRDEKKEEKANFVKVQLLLAEFSLKAGTCNFSDLYSKYVSLPWIADGSEDLYYRIAIFLDNYLYSKNENLLSDKVAQIVEAYIRVLLQGKTHLFHALPRMLTIWLDNTQKKVSQTLDYASIKRDKQGTASESDEKAITELNGKIRDAFNRLGPYTFYTAFAQLISRITHPNDEVFNTLKIILAELMVKYPHQCLWQSIAVFRSDAVKQRQRYERCRMVYELAKRKDSSGTLKVLIAHYEYIAASFIRVAEDSSPPGTHASFSQRYGFLANFLKSGETDKSVRVSEQLRQPVKPRVVVPLREMIEHVMPVAVPNSLSQFAFDLSATNDDGLNESSFRNVYIECIDEEYIVGYGNRYALMCKAKDELRKDARLMDINRMVNALLHQNSDARRRQLFVRTYNVVPLQEAGGLIEWIPYLRTYRSVLEPLMREKCDSVMTDKEWFSRWIPHATDEQKLERLRTEYFPRHPVVMAEWFCTFVSYVLISIVWHRRGFPEPCKWYAARLAFIHTSAVMSMVGFVLGLGDRHGENILIDEKSGDAFHVDFNLLFNKGEYLTVPEVVPFRLTRNIVNAFGATGVEGAFRKSCETTMNVLREKEEVLYTVLQTFVHDPLLEWMHAETRAQQIKQKSVQNTKLTVDSPAQQQAREAIEMIRSRLRGNIVSPKIYRSTLDNLPMSIEGQVEKLIQLATDKLNLARMYIGCFRAICLRMYITLVLDLGASLGL</sequence>
<dbReference type="InterPro" id="IPR018936">
    <property type="entry name" value="PI3/4_kinase_CS"/>
</dbReference>
<dbReference type="STRING" id="451379.A0A0N5AZ30"/>
<evidence type="ECO:0000256" key="10">
    <source>
        <dbReference type="ARBA" id="ARBA00023204"/>
    </source>
</evidence>
<name>A0A0N5AZ30_9BILA</name>
<keyword evidence="13" id="KW-1133">Transmembrane helix</keyword>
<evidence type="ECO:0000256" key="8">
    <source>
        <dbReference type="ARBA" id="ARBA00022777"/>
    </source>
</evidence>
<keyword evidence="8" id="KW-0418">Kinase</keyword>
<dbReference type="InterPro" id="IPR050517">
    <property type="entry name" value="DDR_Repair_Kinase"/>
</dbReference>
<evidence type="ECO:0000256" key="11">
    <source>
        <dbReference type="ARBA" id="ARBA00023242"/>
    </source>
</evidence>
<feature type="transmembrane region" description="Helical" evidence="13">
    <location>
        <begin position="2146"/>
        <end position="2168"/>
    </location>
</feature>
<dbReference type="PROSITE" id="PS51190">
    <property type="entry name" value="FATC"/>
    <property type="match status" value="1"/>
</dbReference>
<keyword evidence="5" id="KW-0808">Transferase</keyword>
<dbReference type="GO" id="GO:0000723">
    <property type="term" value="P:telomere maintenance"/>
    <property type="evidence" value="ECO:0007669"/>
    <property type="project" value="TreeGrafter"/>
</dbReference>
<feature type="transmembrane region" description="Helical" evidence="13">
    <location>
        <begin position="2115"/>
        <end position="2134"/>
    </location>
</feature>
<dbReference type="Gene3D" id="1.10.1070.11">
    <property type="entry name" value="Phosphatidylinositol 3-/4-kinase, catalytic domain"/>
    <property type="match status" value="1"/>
</dbReference>
<dbReference type="SUPFAM" id="SSF48371">
    <property type="entry name" value="ARM repeat"/>
    <property type="match status" value="1"/>
</dbReference>
<feature type="domain" description="FAT" evidence="15">
    <location>
        <begin position="1389"/>
        <end position="1851"/>
    </location>
</feature>
<evidence type="ECO:0000256" key="5">
    <source>
        <dbReference type="ARBA" id="ARBA00022679"/>
    </source>
</evidence>
<dbReference type="GO" id="GO:0005634">
    <property type="term" value="C:nucleus"/>
    <property type="evidence" value="ECO:0007669"/>
    <property type="project" value="UniProtKB-SubCell"/>
</dbReference>
<evidence type="ECO:0000259" key="15">
    <source>
        <dbReference type="PROSITE" id="PS51189"/>
    </source>
</evidence>
<dbReference type="InterPro" id="IPR000403">
    <property type="entry name" value="PI3/4_kinase_cat_dom"/>
</dbReference>
<evidence type="ECO:0000256" key="4">
    <source>
        <dbReference type="ARBA" id="ARBA00022527"/>
    </source>
</evidence>
<keyword evidence="4" id="KW-0723">Serine/threonine-protein kinase</keyword>
<evidence type="ECO:0000259" key="14">
    <source>
        <dbReference type="PROSITE" id="PS50290"/>
    </source>
</evidence>
<dbReference type="SMART" id="SM01343">
    <property type="entry name" value="FATC"/>
    <property type="match status" value="1"/>
</dbReference>
<proteinExistence type="inferred from homology"/>
<accession>A0A0N5AZ30</accession>
<evidence type="ECO:0000256" key="2">
    <source>
        <dbReference type="ARBA" id="ARBA00010769"/>
    </source>
</evidence>
<dbReference type="Pfam" id="PF23593">
    <property type="entry name" value="HEAT_ATR"/>
    <property type="match status" value="1"/>
</dbReference>
<dbReference type="GO" id="GO:0006281">
    <property type="term" value="P:DNA repair"/>
    <property type="evidence" value="ECO:0007669"/>
    <property type="project" value="UniProtKB-KW"/>
</dbReference>
<dbReference type="PANTHER" id="PTHR11139">
    <property type="entry name" value="ATAXIA TELANGIECTASIA MUTATED ATM -RELATED"/>
    <property type="match status" value="1"/>
</dbReference>
<evidence type="ECO:0000256" key="13">
    <source>
        <dbReference type="SAM" id="Phobius"/>
    </source>
</evidence>
<dbReference type="GO" id="GO:0004674">
    <property type="term" value="F:protein serine/threonine kinase activity"/>
    <property type="evidence" value="ECO:0007669"/>
    <property type="project" value="UniProtKB-KW"/>
</dbReference>
<dbReference type="Pfam" id="PF02260">
    <property type="entry name" value="FATC"/>
    <property type="match status" value="1"/>
</dbReference>
<feature type="domain" description="FATC" evidence="16">
    <location>
        <begin position="2318"/>
        <end position="2350"/>
    </location>
</feature>
<dbReference type="SMART" id="SM00146">
    <property type="entry name" value="PI3Kc"/>
    <property type="match status" value="1"/>
</dbReference>
<dbReference type="EC" id="2.7.11.1" evidence="3"/>
<dbReference type="InterPro" id="IPR057564">
    <property type="entry name" value="HEAT_ATR"/>
</dbReference>
<protein>
    <recommendedName>
        <fullName evidence="12">Serine/threonine-protein kinase ATR</fullName>
        <ecNumber evidence="3">2.7.11.1</ecNumber>
    </recommendedName>
</protein>
<dbReference type="Pfam" id="PF02259">
    <property type="entry name" value="FAT"/>
    <property type="match status" value="1"/>
</dbReference>
<evidence type="ECO:0000256" key="7">
    <source>
        <dbReference type="ARBA" id="ARBA00022763"/>
    </source>
</evidence>
<dbReference type="PANTHER" id="PTHR11139:SF69">
    <property type="entry name" value="SERINE_THREONINE-PROTEIN KINASE ATR"/>
    <property type="match status" value="1"/>
</dbReference>